<sequence>MRSKCIKILQMFDDDDRSTFGGEHWTFTEEDEEEEDIDFYVILSVPRDATTEEIHKAYKQRCLIFHPDKHLNLDVPDRKEADKIFAELQRAHKTLMDPCMRRIYDVMGVRGINLQGWQLVEYSSTAEDIRREYEFICRLRDHEIMLQIINPISSFFTKFSLIGCFQEVDRYGPELLGMRLGQSVDCALVGSHKIGLGGQTLFDERGIGNGNVQLWHKWAYSLGIQQEGRPGKGFYETTLTTSPEMAQISTKITLADTSPQSFFHRYSVTIEPMLTYSILDSSISPSINASLIAPLLPGWKATLHMAAQILLQIFNFRLPVSTTTRISMHGITPSLSYECQISKYSRIAFKLTLSYPSFLLLSSIRISTSVSSFEFCFVLCDNQEDVVRAFVKGIFIPLIAFNTARLIYRRMRRK</sequence>
<dbReference type="Pfam" id="PF00226">
    <property type="entry name" value="DnaJ"/>
    <property type="match status" value="1"/>
</dbReference>
<feature type="domain" description="J" evidence="2">
    <location>
        <begin position="38"/>
        <end position="108"/>
    </location>
</feature>
<accession>A0A914I4Z5</accession>
<dbReference type="WBParaSite" id="Gr19_v10_g7570.t2">
    <property type="protein sequence ID" value="Gr19_v10_g7570.t2"/>
    <property type="gene ID" value="Gr19_v10_g7570"/>
</dbReference>
<dbReference type="GO" id="GO:0042407">
    <property type="term" value="P:cristae formation"/>
    <property type="evidence" value="ECO:0007669"/>
    <property type="project" value="TreeGrafter"/>
</dbReference>
<proteinExistence type="predicted"/>
<feature type="transmembrane region" description="Helical" evidence="1">
    <location>
        <begin position="389"/>
        <end position="408"/>
    </location>
</feature>
<dbReference type="PANTHER" id="PTHR44157">
    <property type="entry name" value="DNAJ HOMOLOG SUBFAMILY C MEMBER 11"/>
    <property type="match status" value="1"/>
</dbReference>
<dbReference type="Gene3D" id="1.10.287.110">
    <property type="entry name" value="DnaJ domain"/>
    <property type="match status" value="1"/>
</dbReference>
<keyword evidence="1" id="KW-1133">Transmembrane helix</keyword>
<dbReference type="SUPFAM" id="SSF46565">
    <property type="entry name" value="Chaperone J-domain"/>
    <property type="match status" value="1"/>
</dbReference>
<evidence type="ECO:0000313" key="3">
    <source>
        <dbReference type="Proteomes" id="UP000887572"/>
    </source>
</evidence>
<dbReference type="PROSITE" id="PS50076">
    <property type="entry name" value="DNAJ_2"/>
    <property type="match status" value="1"/>
</dbReference>
<dbReference type="GO" id="GO:0005739">
    <property type="term" value="C:mitochondrion"/>
    <property type="evidence" value="ECO:0007669"/>
    <property type="project" value="GOC"/>
</dbReference>
<dbReference type="PANTHER" id="PTHR44157:SF1">
    <property type="entry name" value="DNAJ HOMOLOG SUBFAMILY C MEMBER 11"/>
    <property type="match status" value="1"/>
</dbReference>
<evidence type="ECO:0000313" key="4">
    <source>
        <dbReference type="WBParaSite" id="Gr19_v10_g7570.t2"/>
    </source>
</evidence>
<dbReference type="PRINTS" id="PR00625">
    <property type="entry name" value="JDOMAIN"/>
</dbReference>
<keyword evidence="3" id="KW-1185">Reference proteome</keyword>
<organism evidence="3 4">
    <name type="scientific">Globodera rostochiensis</name>
    <name type="common">Golden nematode worm</name>
    <name type="synonym">Heterodera rostochiensis</name>
    <dbReference type="NCBI Taxonomy" id="31243"/>
    <lineage>
        <taxon>Eukaryota</taxon>
        <taxon>Metazoa</taxon>
        <taxon>Ecdysozoa</taxon>
        <taxon>Nematoda</taxon>
        <taxon>Chromadorea</taxon>
        <taxon>Rhabditida</taxon>
        <taxon>Tylenchina</taxon>
        <taxon>Tylenchomorpha</taxon>
        <taxon>Tylenchoidea</taxon>
        <taxon>Heteroderidae</taxon>
        <taxon>Heteroderinae</taxon>
        <taxon>Globodera</taxon>
    </lineage>
</organism>
<keyword evidence="1" id="KW-0812">Transmembrane</keyword>
<dbReference type="Proteomes" id="UP000887572">
    <property type="component" value="Unplaced"/>
</dbReference>
<name>A0A914I4Z5_GLORO</name>
<dbReference type="InterPro" id="IPR052243">
    <property type="entry name" value="Mito_inner_membrane_organizer"/>
</dbReference>
<dbReference type="InterPro" id="IPR036869">
    <property type="entry name" value="J_dom_sf"/>
</dbReference>
<keyword evidence="1" id="KW-0472">Membrane</keyword>
<dbReference type="InterPro" id="IPR001623">
    <property type="entry name" value="DnaJ_domain"/>
</dbReference>
<dbReference type="AlphaFoldDB" id="A0A914I4Z5"/>
<dbReference type="CDD" id="cd06257">
    <property type="entry name" value="DnaJ"/>
    <property type="match status" value="1"/>
</dbReference>
<protein>
    <submittedName>
        <fullName evidence="4">J domain-containing protein</fullName>
    </submittedName>
</protein>
<evidence type="ECO:0000259" key="2">
    <source>
        <dbReference type="PROSITE" id="PS50076"/>
    </source>
</evidence>
<evidence type="ECO:0000256" key="1">
    <source>
        <dbReference type="SAM" id="Phobius"/>
    </source>
</evidence>
<reference evidence="4" key="1">
    <citation type="submission" date="2022-11" db="UniProtKB">
        <authorList>
            <consortium name="WormBaseParasite"/>
        </authorList>
    </citation>
    <scope>IDENTIFICATION</scope>
</reference>
<dbReference type="SMART" id="SM00271">
    <property type="entry name" value="DnaJ"/>
    <property type="match status" value="1"/>
</dbReference>